<dbReference type="Gene3D" id="3.30.70.1890">
    <property type="match status" value="1"/>
</dbReference>
<dbReference type="GeneID" id="10393880"/>
<dbReference type="Pfam" id="PF21350">
    <property type="entry name" value="Cas6_I-A"/>
    <property type="match status" value="1"/>
</dbReference>
<dbReference type="NCBIfam" id="TIGR01877">
    <property type="entry name" value="cas_cas6"/>
    <property type="match status" value="1"/>
</dbReference>
<dbReference type="PANTHER" id="PTHR36984:SF1">
    <property type="entry name" value="CRISPR-ASSOCIATED ENDORIBONUCLEASE CAS6 1"/>
    <property type="match status" value="1"/>
</dbReference>
<dbReference type="Pfam" id="PF01881">
    <property type="entry name" value="Cas_Cas6_C"/>
    <property type="match status" value="1"/>
</dbReference>
<dbReference type="KEGG" id="ave:Arcve_0777"/>
<dbReference type="HOGENOM" id="CLU_089858_1_0_2"/>
<evidence type="ECO:0000256" key="4">
    <source>
        <dbReference type="PIRNR" id="PIRNR005054"/>
    </source>
</evidence>
<dbReference type="InterPro" id="IPR010156">
    <property type="entry name" value="CRISPR-assoc_prot_Cas6"/>
</dbReference>
<evidence type="ECO:0000313" key="8">
    <source>
        <dbReference type="EMBL" id="AEA46793.1"/>
    </source>
</evidence>
<dbReference type="AlphaFoldDB" id="F2KRM8"/>
<feature type="active site" description="Proton donor" evidence="6">
    <location>
        <position position="44"/>
    </location>
</feature>
<dbReference type="GO" id="GO:0003723">
    <property type="term" value="F:RNA binding"/>
    <property type="evidence" value="ECO:0007669"/>
    <property type="project" value="UniProtKB-KW"/>
</dbReference>
<dbReference type="GO" id="GO:0051607">
    <property type="term" value="P:defense response to virus"/>
    <property type="evidence" value="ECO:0007669"/>
    <property type="project" value="UniProtKB-KW"/>
</dbReference>
<feature type="site" description="Transition state stabilizer" evidence="5">
    <location>
        <position position="50"/>
    </location>
</feature>
<keyword evidence="3" id="KW-0051">Antiviral defense</keyword>
<dbReference type="GO" id="GO:0016788">
    <property type="term" value="F:hydrolase activity, acting on ester bonds"/>
    <property type="evidence" value="ECO:0007669"/>
    <property type="project" value="InterPro"/>
</dbReference>
<dbReference type="eggNOG" id="arCOG04342">
    <property type="taxonomic scope" value="Archaea"/>
</dbReference>
<keyword evidence="9" id="KW-1185">Reference proteome</keyword>
<evidence type="ECO:0000313" key="9">
    <source>
        <dbReference type="Proteomes" id="UP000008136"/>
    </source>
</evidence>
<comment type="function">
    <text evidence="4">CRISPR (clustered regularly interspaced short palindromic repeat), is an adaptive immune system that provides protection against mobile genetic elements (viruses, transposable elements and conjugative plasmids). CRISPR clusters contain sequences complementary to antecedent mobile elements and target invading nucleic acids. CRISPR clusters are transcribed and processed into CRISPR RNA (crRNA).</text>
</comment>
<evidence type="ECO:0000256" key="5">
    <source>
        <dbReference type="PIRSR" id="PIRSR005054-1"/>
    </source>
</evidence>
<keyword evidence="2" id="KW-0694">RNA-binding</keyword>
<evidence type="ECO:0000259" key="7">
    <source>
        <dbReference type="Pfam" id="PF01881"/>
    </source>
</evidence>
<evidence type="ECO:0000256" key="1">
    <source>
        <dbReference type="ARBA" id="ARBA00005937"/>
    </source>
</evidence>
<reference evidence="8 9" key="1">
    <citation type="submission" date="2011-03" db="EMBL/GenBank/DDBJ databases">
        <title>The complete genome of Archaeoglobus veneficus SNP6.</title>
        <authorList>
            <consortium name="US DOE Joint Genome Institute (JGI-PGF)"/>
            <person name="Lucas S."/>
            <person name="Copeland A."/>
            <person name="Lapidus A."/>
            <person name="Bruce D."/>
            <person name="Goodwin L."/>
            <person name="Pitluck S."/>
            <person name="Kyrpides N."/>
            <person name="Mavromatis K."/>
            <person name="Pagani I."/>
            <person name="Ivanova N."/>
            <person name="Mikhailova N."/>
            <person name="Lu M."/>
            <person name="Detter J.C."/>
            <person name="Tapia R."/>
            <person name="Han C."/>
            <person name="Land M."/>
            <person name="Hauser L."/>
            <person name="Markowitz V."/>
            <person name="Cheng J.-F."/>
            <person name="Hugenholtz P."/>
            <person name="Woyke T."/>
            <person name="Wu D."/>
            <person name="Spring S."/>
            <person name="Brambilla E."/>
            <person name="Klenk H.-P."/>
            <person name="Eisen J.A."/>
        </authorList>
    </citation>
    <scope>NUCLEOTIDE SEQUENCE [LARGE SCALE GENOMIC DNA]</scope>
    <source>
        <strain>SNP6</strain>
    </source>
</reference>
<organism evidence="8 9">
    <name type="scientific">Archaeoglobus veneficus (strain DSM 11195 / SNP6)</name>
    <dbReference type="NCBI Taxonomy" id="693661"/>
    <lineage>
        <taxon>Archaea</taxon>
        <taxon>Methanobacteriati</taxon>
        <taxon>Methanobacteriota</taxon>
        <taxon>Archaeoglobi</taxon>
        <taxon>Archaeoglobales</taxon>
        <taxon>Archaeoglobaceae</taxon>
        <taxon>Archaeoglobus</taxon>
    </lineage>
</organism>
<dbReference type="InterPro" id="IPR045747">
    <property type="entry name" value="CRISPR-assoc_prot_Cas6_N_sf"/>
</dbReference>
<dbReference type="InterPro" id="IPR049435">
    <property type="entry name" value="Cas_Cas6_C"/>
</dbReference>
<dbReference type="PIRSF" id="PIRSF005054">
    <property type="entry name" value="PF1131"/>
    <property type="match status" value="1"/>
</dbReference>
<dbReference type="Proteomes" id="UP000008136">
    <property type="component" value="Chromosome"/>
</dbReference>
<dbReference type="EMBL" id="CP002588">
    <property type="protein sequence ID" value="AEA46793.1"/>
    <property type="molecule type" value="Genomic_DNA"/>
</dbReference>
<evidence type="ECO:0000256" key="3">
    <source>
        <dbReference type="ARBA" id="ARBA00023118"/>
    </source>
</evidence>
<comment type="similarity">
    <text evidence="1 4">Belongs to the CRISPR-associated protein Cas6/Cse3/CasE family.</text>
</comment>
<name>F2KRM8_ARCVS</name>
<evidence type="ECO:0000256" key="2">
    <source>
        <dbReference type="ARBA" id="ARBA00022884"/>
    </source>
</evidence>
<dbReference type="STRING" id="693661.Arcve_0777"/>
<gene>
    <name evidence="8" type="ordered locus">Arcve_0777</name>
</gene>
<dbReference type="Gene3D" id="3.30.70.1900">
    <property type="match status" value="1"/>
</dbReference>
<accession>F2KRM8</accession>
<proteinExistence type="inferred from homology"/>
<protein>
    <recommendedName>
        <fullName evidence="4">CRISPR-associated endoribonuclease</fullName>
    </recommendedName>
</protein>
<dbReference type="PANTHER" id="PTHR36984">
    <property type="entry name" value="CRISPR-ASSOCIATED ENDORIBONUCLEASE CAS6 1"/>
    <property type="match status" value="1"/>
</dbReference>
<sequence>MRLRIGLTACSDPAYIDFNHSYHLASMIYRAIERADPELSLELHTPSQFKFFTFSRLMVEGRKFRIENGRMRLLNPNVHFFFSTMRKYVGVALIEGLLEKPEVKIGGTEFVVSEINVMKEKEVGKREKFVTLSPINVTTVEENGRKKTVDLYPNNPKFYENLRKNLVKKYVAFYGREPKDDELRVRVVSSKPVRVQLKNTFHRASLMVFEAEGSKELLEVGYKAGFGERNSMGFGMVKVV</sequence>
<feature type="active site" description="Proton acceptor" evidence="6">
    <location>
        <position position="29"/>
    </location>
</feature>
<evidence type="ECO:0000256" key="6">
    <source>
        <dbReference type="PIRSR" id="PIRSR005054-50"/>
    </source>
</evidence>
<feature type="domain" description="CRISPR associated protein Cas6 C-terminal" evidence="7">
    <location>
        <begin position="119"/>
        <end position="239"/>
    </location>
</feature>
<dbReference type="RefSeq" id="WP_013683465.1">
    <property type="nucleotide sequence ID" value="NC_015320.1"/>
</dbReference>